<name>A0ABN8YVT9_RANTA</name>
<evidence type="ECO:0000313" key="2">
    <source>
        <dbReference type="EMBL" id="CAI9164011.1"/>
    </source>
</evidence>
<feature type="region of interest" description="Disordered" evidence="1">
    <location>
        <begin position="23"/>
        <end position="70"/>
    </location>
</feature>
<sequence length="105" mass="11193">MHILAEVLKSLCVRLDWEGGASTEVDGQTRKHTELKTSSWAGSTKELGKGSSGSLSGPGARDGDSSSVLPAEAPLMTSGCSFLHASALWSSEIWSWRPHLFCSPF</sequence>
<evidence type="ECO:0000313" key="3">
    <source>
        <dbReference type="Proteomes" id="UP001176941"/>
    </source>
</evidence>
<organism evidence="2 3">
    <name type="scientific">Rangifer tarandus platyrhynchus</name>
    <name type="common">Svalbard reindeer</name>
    <dbReference type="NCBI Taxonomy" id="3082113"/>
    <lineage>
        <taxon>Eukaryota</taxon>
        <taxon>Metazoa</taxon>
        <taxon>Chordata</taxon>
        <taxon>Craniata</taxon>
        <taxon>Vertebrata</taxon>
        <taxon>Euteleostomi</taxon>
        <taxon>Mammalia</taxon>
        <taxon>Eutheria</taxon>
        <taxon>Laurasiatheria</taxon>
        <taxon>Artiodactyla</taxon>
        <taxon>Ruminantia</taxon>
        <taxon>Pecora</taxon>
        <taxon>Cervidae</taxon>
        <taxon>Odocoileinae</taxon>
        <taxon>Rangifer</taxon>
    </lineage>
</organism>
<accession>A0ABN8YVT9</accession>
<keyword evidence="3" id="KW-1185">Reference proteome</keyword>
<evidence type="ECO:0000256" key="1">
    <source>
        <dbReference type="SAM" id="MobiDB-lite"/>
    </source>
</evidence>
<dbReference type="Proteomes" id="UP001176941">
    <property type="component" value="Chromosome 22"/>
</dbReference>
<dbReference type="EMBL" id="OX459958">
    <property type="protein sequence ID" value="CAI9164011.1"/>
    <property type="molecule type" value="Genomic_DNA"/>
</dbReference>
<proteinExistence type="predicted"/>
<protein>
    <submittedName>
        <fullName evidence="2">Uncharacterized protein</fullName>
    </submittedName>
</protein>
<gene>
    <name evidence="2" type="ORF">MRATA1EN1_LOCUS12973</name>
</gene>
<reference evidence="2" key="1">
    <citation type="submission" date="2023-04" db="EMBL/GenBank/DDBJ databases">
        <authorList>
            <consortium name="ELIXIR-Norway"/>
        </authorList>
    </citation>
    <scope>NUCLEOTIDE SEQUENCE [LARGE SCALE GENOMIC DNA]</scope>
</reference>